<accession>A0A2T2WPV0</accession>
<gene>
    <name evidence="8" type="ORF">C7B43_19485</name>
</gene>
<feature type="transmembrane region" description="Helical" evidence="6">
    <location>
        <begin position="76"/>
        <end position="101"/>
    </location>
</feature>
<feature type="transmembrane region" description="Helical" evidence="6">
    <location>
        <begin position="46"/>
        <end position="69"/>
    </location>
</feature>
<protein>
    <submittedName>
        <fullName evidence="8">MFS transporter</fullName>
    </submittedName>
</protein>
<evidence type="ECO:0000256" key="2">
    <source>
        <dbReference type="ARBA" id="ARBA00022448"/>
    </source>
</evidence>
<dbReference type="PROSITE" id="PS50850">
    <property type="entry name" value="MFS"/>
    <property type="match status" value="1"/>
</dbReference>
<comment type="caution">
    <text evidence="8">The sequence shown here is derived from an EMBL/GenBank/DDBJ whole genome shotgun (WGS) entry which is preliminary data.</text>
</comment>
<evidence type="ECO:0000313" key="8">
    <source>
        <dbReference type="EMBL" id="PSR24253.1"/>
    </source>
</evidence>
<dbReference type="InterPro" id="IPR020846">
    <property type="entry name" value="MFS_dom"/>
</dbReference>
<keyword evidence="5 6" id="KW-0472">Membrane</keyword>
<feature type="transmembrane region" description="Helical" evidence="6">
    <location>
        <begin position="291"/>
        <end position="309"/>
    </location>
</feature>
<evidence type="ECO:0000256" key="4">
    <source>
        <dbReference type="ARBA" id="ARBA00022989"/>
    </source>
</evidence>
<feature type="domain" description="Major facilitator superfamily (MFS) profile" evidence="7">
    <location>
        <begin position="8"/>
        <end position="378"/>
    </location>
</feature>
<feature type="transmembrane region" description="Helical" evidence="6">
    <location>
        <begin position="162"/>
        <end position="182"/>
    </location>
</feature>
<evidence type="ECO:0000256" key="6">
    <source>
        <dbReference type="SAM" id="Phobius"/>
    </source>
</evidence>
<evidence type="ECO:0000313" key="9">
    <source>
        <dbReference type="Proteomes" id="UP000242699"/>
    </source>
</evidence>
<evidence type="ECO:0000256" key="3">
    <source>
        <dbReference type="ARBA" id="ARBA00022692"/>
    </source>
</evidence>
<dbReference type="CDD" id="cd17474">
    <property type="entry name" value="MFS_YfmO_like"/>
    <property type="match status" value="1"/>
</dbReference>
<feature type="transmembrane region" description="Helical" evidence="6">
    <location>
        <begin position="266"/>
        <end position="285"/>
    </location>
</feature>
<feature type="transmembrane region" description="Helical" evidence="6">
    <location>
        <begin position="239"/>
        <end position="259"/>
    </location>
</feature>
<keyword evidence="4 6" id="KW-1133">Transmembrane helix</keyword>
<dbReference type="EMBL" id="PXYT01000084">
    <property type="protein sequence ID" value="PSR24253.1"/>
    <property type="molecule type" value="Genomic_DNA"/>
</dbReference>
<proteinExistence type="predicted"/>
<dbReference type="AlphaFoldDB" id="A0A2T2WPV0"/>
<dbReference type="SUPFAM" id="SSF103473">
    <property type="entry name" value="MFS general substrate transporter"/>
    <property type="match status" value="1"/>
</dbReference>
<feature type="transmembrane region" description="Helical" evidence="6">
    <location>
        <begin position="330"/>
        <end position="350"/>
    </location>
</feature>
<feature type="transmembrane region" description="Helical" evidence="6">
    <location>
        <begin position="7"/>
        <end position="26"/>
    </location>
</feature>
<evidence type="ECO:0000259" key="7">
    <source>
        <dbReference type="PROSITE" id="PS50850"/>
    </source>
</evidence>
<dbReference type="InterPro" id="IPR011701">
    <property type="entry name" value="MFS"/>
</dbReference>
<feature type="transmembrane region" description="Helical" evidence="6">
    <location>
        <begin position="203"/>
        <end position="227"/>
    </location>
</feature>
<organism evidence="8 9">
    <name type="scientific">Sulfobacillus benefaciens</name>
    <dbReference type="NCBI Taxonomy" id="453960"/>
    <lineage>
        <taxon>Bacteria</taxon>
        <taxon>Bacillati</taxon>
        <taxon>Bacillota</taxon>
        <taxon>Clostridia</taxon>
        <taxon>Eubacteriales</taxon>
        <taxon>Clostridiales Family XVII. Incertae Sedis</taxon>
        <taxon>Sulfobacillus</taxon>
    </lineage>
</organism>
<dbReference type="InterPro" id="IPR036259">
    <property type="entry name" value="MFS_trans_sf"/>
</dbReference>
<dbReference type="PRINTS" id="PR01035">
    <property type="entry name" value="TCRTETA"/>
</dbReference>
<dbReference type="GO" id="GO:0005886">
    <property type="term" value="C:plasma membrane"/>
    <property type="evidence" value="ECO:0007669"/>
    <property type="project" value="UniProtKB-SubCell"/>
</dbReference>
<dbReference type="Gene3D" id="1.20.1250.20">
    <property type="entry name" value="MFS general substrate transporter like domains"/>
    <property type="match status" value="1"/>
</dbReference>
<reference evidence="8 9" key="1">
    <citation type="journal article" date="2014" name="BMC Genomics">
        <title>Comparison of environmental and isolate Sulfobacillus genomes reveals diverse carbon, sulfur, nitrogen, and hydrogen metabolisms.</title>
        <authorList>
            <person name="Justice N.B."/>
            <person name="Norman A."/>
            <person name="Brown C.T."/>
            <person name="Singh A."/>
            <person name="Thomas B.C."/>
            <person name="Banfield J.F."/>
        </authorList>
    </citation>
    <scope>NUCLEOTIDE SEQUENCE [LARGE SCALE GENOMIC DNA]</scope>
    <source>
        <strain evidence="8">AMDSBA1</strain>
    </source>
</reference>
<dbReference type="InterPro" id="IPR001958">
    <property type="entry name" value="Tet-R_TetA/multi-R_MdtG-like"/>
</dbReference>
<comment type="subcellular location">
    <subcellularLocation>
        <location evidence="1">Cell membrane</location>
        <topology evidence="1">Multi-pass membrane protein</topology>
    </subcellularLocation>
</comment>
<feature type="transmembrane region" description="Helical" evidence="6">
    <location>
        <begin position="137"/>
        <end position="156"/>
    </location>
</feature>
<keyword evidence="3 6" id="KW-0812">Transmembrane</keyword>
<feature type="transmembrane region" description="Helical" evidence="6">
    <location>
        <begin position="107"/>
        <end position="125"/>
    </location>
</feature>
<sequence>MTLKFPRAVWATAFATFVAFMGIGVVDPILPLIGRKMGATPSQIEWMFTSYIAIMALTMLVSGVVGTHLGSKKTLLLGLGLVVVFATASGLSPSILVLSLFRGGWGLGNAFFTSTALSLIVGLSANRTSAAITLYEAALGLGIASGPLLGGFLGSISWRDPFFGTATLMAVGFLFTLVTVSEPDHREQPRTARDIFRALGNRAVLTNALIGLSYSYAFFTILAYSPLTLPHIAAIDLGLTYFAWGILVAFSSVYLINVLTRHMNPVTLLILNLTGLVIVLGLAGTAGSNRLLPLIVVSGLFCGMANALFTTLAMEVTTLPRSLASGAYNFLRWSGAAIAPALSGFIGQRLGMTVPFFIAGGVVLVGIFALSVKGWVLKEALSRTQAVLSTNTEKAGLKNG</sequence>
<dbReference type="GO" id="GO:0022857">
    <property type="term" value="F:transmembrane transporter activity"/>
    <property type="evidence" value="ECO:0007669"/>
    <property type="project" value="InterPro"/>
</dbReference>
<feature type="transmembrane region" description="Helical" evidence="6">
    <location>
        <begin position="356"/>
        <end position="376"/>
    </location>
</feature>
<dbReference type="Proteomes" id="UP000242699">
    <property type="component" value="Unassembled WGS sequence"/>
</dbReference>
<dbReference type="PANTHER" id="PTHR43683">
    <property type="entry name" value="MULTIDRUG EFFLUX PROTEIN YFMO"/>
    <property type="match status" value="1"/>
</dbReference>
<evidence type="ECO:0000256" key="1">
    <source>
        <dbReference type="ARBA" id="ARBA00004651"/>
    </source>
</evidence>
<evidence type="ECO:0000256" key="5">
    <source>
        <dbReference type="ARBA" id="ARBA00023136"/>
    </source>
</evidence>
<dbReference type="Pfam" id="PF07690">
    <property type="entry name" value="MFS_1"/>
    <property type="match status" value="1"/>
</dbReference>
<name>A0A2T2WPV0_9FIRM</name>
<dbReference type="PANTHER" id="PTHR43683:SF1">
    <property type="entry name" value="MULTIDRUG EFFLUX PROTEIN YFMO"/>
    <property type="match status" value="1"/>
</dbReference>
<dbReference type="InterPro" id="IPR053200">
    <property type="entry name" value="YfmO-like"/>
</dbReference>
<keyword evidence="2" id="KW-0813">Transport</keyword>